<dbReference type="Pfam" id="PF01850">
    <property type="entry name" value="PIN"/>
    <property type="match status" value="1"/>
</dbReference>
<dbReference type="EMBL" id="JACJRF010000006">
    <property type="protein sequence ID" value="MBD2343613.1"/>
    <property type="molecule type" value="Genomic_DNA"/>
</dbReference>
<organism evidence="2 3">
    <name type="scientific">Anabaena subtropica FACHB-260</name>
    <dbReference type="NCBI Taxonomy" id="2692884"/>
    <lineage>
        <taxon>Bacteria</taxon>
        <taxon>Bacillati</taxon>
        <taxon>Cyanobacteriota</taxon>
        <taxon>Cyanophyceae</taxon>
        <taxon>Nostocales</taxon>
        <taxon>Nostocaceae</taxon>
        <taxon>Anabaena</taxon>
    </lineage>
</organism>
<dbReference type="PANTHER" id="PTHR36173:SF2">
    <property type="entry name" value="RIBONUCLEASE VAPC16"/>
    <property type="match status" value="1"/>
</dbReference>
<protein>
    <submittedName>
        <fullName evidence="2">Type II toxin-antitoxin system VapC family toxin</fullName>
    </submittedName>
</protein>
<dbReference type="SUPFAM" id="SSF88723">
    <property type="entry name" value="PIN domain-like"/>
    <property type="match status" value="1"/>
</dbReference>
<dbReference type="InterPro" id="IPR041705">
    <property type="entry name" value="PIN_Sll0205"/>
</dbReference>
<dbReference type="PANTHER" id="PTHR36173">
    <property type="entry name" value="RIBONUCLEASE VAPC16-RELATED"/>
    <property type="match status" value="1"/>
</dbReference>
<evidence type="ECO:0000313" key="3">
    <source>
        <dbReference type="Proteomes" id="UP000607281"/>
    </source>
</evidence>
<dbReference type="Proteomes" id="UP000607281">
    <property type="component" value="Unassembled WGS sequence"/>
</dbReference>
<gene>
    <name evidence="2" type="ORF">H6G18_05560</name>
</gene>
<dbReference type="InterPro" id="IPR029060">
    <property type="entry name" value="PIN-like_dom_sf"/>
</dbReference>
<reference evidence="2 3" key="1">
    <citation type="journal article" date="2020" name="ISME J.">
        <title>Comparative genomics reveals insights into cyanobacterial evolution and habitat adaptation.</title>
        <authorList>
            <person name="Chen M.Y."/>
            <person name="Teng W.K."/>
            <person name="Zhao L."/>
            <person name="Hu C.X."/>
            <person name="Zhou Y.K."/>
            <person name="Han B.P."/>
            <person name="Song L.R."/>
            <person name="Shu W.S."/>
        </authorList>
    </citation>
    <scope>NUCLEOTIDE SEQUENCE [LARGE SCALE GENOMIC DNA]</scope>
    <source>
        <strain evidence="2 3">FACHB-260</strain>
    </source>
</reference>
<dbReference type="InterPro" id="IPR052919">
    <property type="entry name" value="TA_system_RNase"/>
</dbReference>
<accession>A0ABR8CLB4</accession>
<dbReference type="CDD" id="cd09872">
    <property type="entry name" value="PIN_Sll0205-like"/>
    <property type="match status" value="1"/>
</dbReference>
<keyword evidence="3" id="KW-1185">Reference proteome</keyword>
<dbReference type="InterPro" id="IPR002716">
    <property type="entry name" value="PIN_dom"/>
</dbReference>
<sequence>MWWVIDDNRLSSTARNIIADSGNNLFFSAASAWEIVIKVRLGKLNLPEPPETYIPSRLTMNRFESLPIQMNHALQVVNLPALHQDPFDRIIIAQSQVEKMPIITVDNKITQYPVDVIW</sequence>
<proteinExistence type="predicted"/>
<feature type="domain" description="PIN" evidence="1">
    <location>
        <begin position="3"/>
        <end position="112"/>
    </location>
</feature>
<comment type="caution">
    <text evidence="2">The sequence shown here is derived from an EMBL/GenBank/DDBJ whole genome shotgun (WGS) entry which is preliminary data.</text>
</comment>
<evidence type="ECO:0000313" key="2">
    <source>
        <dbReference type="EMBL" id="MBD2343613.1"/>
    </source>
</evidence>
<evidence type="ECO:0000259" key="1">
    <source>
        <dbReference type="Pfam" id="PF01850"/>
    </source>
</evidence>
<name>A0ABR8CLB4_9NOST</name>